<dbReference type="AlphaFoldDB" id="A0AB39RBC3"/>
<organism evidence="1">
    <name type="scientific">Streptomyces sp. R41</name>
    <dbReference type="NCBI Taxonomy" id="3238632"/>
    <lineage>
        <taxon>Bacteria</taxon>
        <taxon>Bacillati</taxon>
        <taxon>Actinomycetota</taxon>
        <taxon>Actinomycetes</taxon>
        <taxon>Kitasatosporales</taxon>
        <taxon>Streptomycetaceae</taxon>
        <taxon>Streptomyces</taxon>
    </lineage>
</organism>
<protein>
    <submittedName>
        <fullName evidence="1">Uncharacterized protein</fullName>
    </submittedName>
</protein>
<proteinExistence type="predicted"/>
<name>A0AB39RBC3_9ACTN</name>
<sequence>MQAEHFFRGAIDGGDYTVLADLARLRHPHTPDEQTQLMRYGLEADGTTSPAW</sequence>
<dbReference type="EMBL" id="CP163443">
    <property type="protein sequence ID" value="XDQ51005.1"/>
    <property type="molecule type" value="Genomic_DNA"/>
</dbReference>
<evidence type="ECO:0000313" key="1">
    <source>
        <dbReference type="EMBL" id="XDQ51005.1"/>
    </source>
</evidence>
<reference evidence="1" key="1">
    <citation type="submission" date="2024-07" db="EMBL/GenBank/DDBJ databases">
        <authorList>
            <person name="Yu S.T."/>
        </authorList>
    </citation>
    <scope>NUCLEOTIDE SEQUENCE</scope>
    <source>
        <strain evidence="1">R41</strain>
    </source>
</reference>
<gene>
    <name evidence="1" type="ORF">AB5J53_04530</name>
</gene>
<dbReference type="RefSeq" id="WP_369244351.1">
    <property type="nucleotide sequence ID" value="NZ_CP163443.1"/>
</dbReference>
<accession>A0AB39RBC3</accession>